<name>A0A8A1MC85_AJECA</name>
<dbReference type="OrthoDB" id="18786at2759"/>
<sequence length="194" mass="21251">MAFEALLETIKPPAHPFLNYNYPSLSIHSETTRPTSNPSIKVKDNLLQPLLHCLDTSSLPSYFWRSLASSLSTRVQEIINRGGVSARTLRSNRERLREQLRECVLRGSHLPNNSVTRLGGSTGPIVVGNWEREAAVMTFGQDLHLAINRFPSDHSSGIPDMDVLCVTSHGKTRGACSGIALFAPLGLHVLGEPS</sequence>
<proteinExistence type="predicted"/>
<dbReference type="Proteomes" id="UP000663671">
    <property type="component" value="Chromosome 1"/>
</dbReference>
<protein>
    <recommendedName>
        <fullName evidence="1">Conserved oligomeric Golgi complex subunit 5 helical domain-containing protein</fullName>
    </recommendedName>
</protein>
<organism evidence="2 3">
    <name type="scientific">Ajellomyces capsulatus</name>
    <name type="common">Darling's disease fungus</name>
    <name type="synonym">Histoplasma capsulatum</name>
    <dbReference type="NCBI Taxonomy" id="5037"/>
    <lineage>
        <taxon>Eukaryota</taxon>
        <taxon>Fungi</taxon>
        <taxon>Dikarya</taxon>
        <taxon>Ascomycota</taxon>
        <taxon>Pezizomycotina</taxon>
        <taxon>Eurotiomycetes</taxon>
        <taxon>Eurotiomycetidae</taxon>
        <taxon>Onygenales</taxon>
        <taxon>Ajellomycetaceae</taxon>
        <taxon>Histoplasma</taxon>
    </lineage>
</organism>
<evidence type="ECO:0000313" key="2">
    <source>
        <dbReference type="EMBL" id="QSS63549.1"/>
    </source>
</evidence>
<feature type="domain" description="Conserved oligomeric Golgi complex subunit 5 helical" evidence="1">
    <location>
        <begin position="45"/>
        <end position="102"/>
    </location>
</feature>
<reference evidence="2" key="1">
    <citation type="submission" date="2021-01" db="EMBL/GenBank/DDBJ databases">
        <title>Chromosome-level genome assembly of a human fungal pathogen reveals clustering of transcriptionally co-regulated genes.</title>
        <authorList>
            <person name="Voorhies M."/>
            <person name="Cohen S."/>
            <person name="Shea T.P."/>
            <person name="Petrus S."/>
            <person name="Munoz J.F."/>
            <person name="Poplawski S."/>
            <person name="Goldman W.E."/>
            <person name="Michael T."/>
            <person name="Cuomo C.A."/>
            <person name="Sil A."/>
            <person name="Beyhan S."/>
        </authorList>
    </citation>
    <scope>NUCLEOTIDE SEQUENCE</scope>
    <source>
        <strain evidence="2">WU24</strain>
    </source>
</reference>
<dbReference type="EMBL" id="CP069114">
    <property type="protein sequence ID" value="QSS63549.1"/>
    <property type="molecule type" value="Genomic_DNA"/>
</dbReference>
<dbReference type="VEuPathDB" id="FungiDB:I7I51_00607"/>
<dbReference type="Pfam" id="PF20649">
    <property type="entry name" value="COG5_C"/>
    <property type="match status" value="1"/>
</dbReference>
<evidence type="ECO:0000259" key="1">
    <source>
        <dbReference type="Pfam" id="PF20649"/>
    </source>
</evidence>
<gene>
    <name evidence="2" type="ORF">I7I51_00607</name>
</gene>
<accession>A0A8A1MC85</accession>
<evidence type="ECO:0000313" key="3">
    <source>
        <dbReference type="Proteomes" id="UP000663671"/>
    </source>
</evidence>
<dbReference type="InterPro" id="IPR048485">
    <property type="entry name" value="COG5_helical"/>
</dbReference>
<dbReference type="AlphaFoldDB" id="A0A8A1MC85"/>